<dbReference type="InterPro" id="IPR000276">
    <property type="entry name" value="GPCR_Rhodpsn"/>
</dbReference>
<evidence type="ECO:0000256" key="2">
    <source>
        <dbReference type="ARBA" id="ARBA00010663"/>
    </source>
</evidence>
<accession>A0A6A4JYT4</accession>
<evidence type="ECO:0000256" key="8">
    <source>
        <dbReference type="ARBA" id="ARBA00023224"/>
    </source>
</evidence>
<evidence type="ECO:0000313" key="10">
    <source>
        <dbReference type="EMBL" id="KAF6212186.1"/>
    </source>
</evidence>
<keyword evidence="4" id="KW-1133">Transmembrane helix</keyword>
<evidence type="ECO:0000256" key="6">
    <source>
        <dbReference type="ARBA" id="ARBA00023136"/>
    </source>
</evidence>
<gene>
    <name evidence="10" type="ORF">GE061_012707</name>
</gene>
<keyword evidence="11" id="KW-1185">Reference proteome</keyword>
<dbReference type="AlphaFoldDB" id="A0A6A4JYT4"/>
<dbReference type="InterPro" id="IPR017452">
    <property type="entry name" value="GPCR_Rhodpsn_7TM"/>
</dbReference>
<comment type="subcellular location">
    <subcellularLocation>
        <location evidence="1">Membrane</location>
        <topology evidence="1">Multi-pass membrane protein</topology>
    </subcellularLocation>
</comment>
<keyword evidence="8" id="KW-0807">Transducer</keyword>
<comment type="caution">
    <text evidence="10">The sequence shown here is derived from an EMBL/GenBank/DDBJ whole genome shotgun (WGS) entry which is preliminary data.</text>
</comment>
<dbReference type="PRINTS" id="PR00237">
    <property type="entry name" value="GPCRRHODOPSN"/>
</dbReference>
<sequence length="125" mass="13888">MRQRLAAIRGVAILFTVSWLPIGLLLLVTDLMYPPSLENNVSSEHLYLAFAICHIIAMTSAISNPVVYGWLNSNIRRELMQLIPCKCTRPPPEETTAAPSPTMVLCQNGQKRPTHQQPATTYTAL</sequence>
<evidence type="ECO:0000256" key="5">
    <source>
        <dbReference type="ARBA" id="ARBA00023040"/>
    </source>
</evidence>
<keyword evidence="3" id="KW-0812">Transmembrane</keyword>
<protein>
    <recommendedName>
        <fullName evidence="9">G-protein coupled receptors family 1 profile domain-containing protein</fullName>
    </recommendedName>
</protein>
<dbReference type="Gene3D" id="1.20.1070.10">
    <property type="entry name" value="Rhodopsin 7-helix transmembrane proteins"/>
    <property type="match status" value="1"/>
</dbReference>
<evidence type="ECO:0000313" key="11">
    <source>
        <dbReference type="Proteomes" id="UP000466442"/>
    </source>
</evidence>
<dbReference type="PANTHER" id="PTHR24235:SF30">
    <property type="entry name" value="NEUROPEPTIDE F RECEPTOR"/>
    <property type="match status" value="1"/>
</dbReference>
<organism evidence="10 11">
    <name type="scientific">Apolygus lucorum</name>
    <name type="common">Small green plant bug</name>
    <name type="synonym">Lygocoris lucorum</name>
    <dbReference type="NCBI Taxonomy" id="248454"/>
    <lineage>
        <taxon>Eukaryota</taxon>
        <taxon>Metazoa</taxon>
        <taxon>Ecdysozoa</taxon>
        <taxon>Arthropoda</taxon>
        <taxon>Hexapoda</taxon>
        <taxon>Insecta</taxon>
        <taxon>Pterygota</taxon>
        <taxon>Neoptera</taxon>
        <taxon>Paraneoptera</taxon>
        <taxon>Hemiptera</taxon>
        <taxon>Heteroptera</taxon>
        <taxon>Panheteroptera</taxon>
        <taxon>Cimicomorpha</taxon>
        <taxon>Miridae</taxon>
        <taxon>Mirini</taxon>
        <taxon>Apolygus</taxon>
    </lineage>
</organism>
<dbReference type="PANTHER" id="PTHR24235">
    <property type="entry name" value="NEUROPEPTIDE Y RECEPTOR"/>
    <property type="match status" value="1"/>
</dbReference>
<evidence type="ECO:0000256" key="7">
    <source>
        <dbReference type="ARBA" id="ARBA00023170"/>
    </source>
</evidence>
<dbReference type="SUPFAM" id="SSF81321">
    <property type="entry name" value="Family A G protein-coupled receptor-like"/>
    <property type="match status" value="1"/>
</dbReference>
<dbReference type="PROSITE" id="PS50262">
    <property type="entry name" value="G_PROTEIN_RECEP_F1_2"/>
    <property type="match status" value="1"/>
</dbReference>
<proteinExistence type="inferred from homology"/>
<comment type="similarity">
    <text evidence="2">Belongs to the G-protein coupled receptor 1 family.</text>
</comment>
<keyword evidence="5" id="KW-0297">G-protein coupled receptor</keyword>
<name>A0A6A4JYT4_APOLU</name>
<reference evidence="10" key="1">
    <citation type="journal article" date="2021" name="Mol. Ecol. Resour.">
        <title>Apolygus lucorum genome provides insights into omnivorousness and mesophyll feeding.</title>
        <authorList>
            <person name="Liu Y."/>
            <person name="Liu H."/>
            <person name="Wang H."/>
            <person name="Huang T."/>
            <person name="Liu B."/>
            <person name="Yang B."/>
            <person name="Yin L."/>
            <person name="Li B."/>
            <person name="Zhang Y."/>
            <person name="Zhang S."/>
            <person name="Jiang F."/>
            <person name="Zhang X."/>
            <person name="Ren Y."/>
            <person name="Wang B."/>
            <person name="Wang S."/>
            <person name="Lu Y."/>
            <person name="Wu K."/>
            <person name="Fan W."/>
            <person name="Wang G."/>
        </authorList>
    </citation>
    <scope>NUCLEOTIDE SEQUENCE</scope>
    <source>
        <strain evidence="10">12Hb</strain>
    </source>
</reference>
<evidence type="ECO:0000259" key="9">
    <source>
        <dbReference type="PROSITE" id="PS50262"/>
    </source>
</evidence>
<evidence type="ECO:0000256" key="3">
    <source>
        <dbReference type="ARBA" id="ARBA00022692"/>
    </source>
</evidence>
<feature type="domain" description="G-protein coupled receptors family 1 profile" evidence="9">
    <location>
        <begin position="1"/>
        <end position="68"/>
    </location>
</feature>
<dbReference type="EMBL" id="WIXP02000004">
    <property type="protein sequence ID" value="KAF6212186.1"/>
    <property type="molecule type" value="Genomic_DNA"/>
</dbReference>
<evidence type="ECO:0000256" key="4">
    <source>
        <dbReference type="ARBA" id="ARBA00022989"/>
    </source>
</evidence>
<evidence type="ECO:0000256" key="1">
    <source>
        <dbReference type="ARBA" id="ARBA00004141"/>
    </source>
</evidence>
<dbReference type="Proteomes" id="UP000466442">
    <property type="component" value="Unassembled WGS sequence"/>
</dbReference>
<dbReference type="OrthoDB" id="9046662at2759"/>
<dbReference type="GO" id="GO:0016020">
    <property type="term" value="C:membrane"/>
    <property type="evidence" value="ECO:0007669"/>
    <property type="project" value="UniProtKB-SubCell"/>
</dbReference>
<keyword evidence="7" id="KW-0675">Receptor</keyword>
<dbReference type="GO" id="GO:0004930">
    <property type="term" value="F:G protein-coupled receptor activity"/>
    <property type="evidence" value="ECO:0007669"/>
    <property type="project" value="UniProtKB-KW"/>
</dbReference>
<keyword evidence="6" id="KW-0472">Membrane</keyword>